<reference evidence="1" key="1">
    <citation type="submission" date="2020-03" db="EMBL/GenBank/DDBJ databases">
        <title>The deep terrestrial virosphere.</title>
        <authorList>
            <person name="Holmfeldt K."/>
            <person name="Nilsson E."/>
            <person name="Simone D."/>
            <person name="Lopez-Fernandez M."/>
            <person name="Wu X."/>
            <person name="de Brujin I."/>
            <person name="Lundin D."/>
            <person name="Andersson A."/>
            <person name="Bertilsson S."/>
            <person name="Dopson M."/>
        </authorList>
    </citation>
    <scope>NUCLEOTIDE SEQUENCE</scope>
    <source>
        <strain evidence="1">MM171B02771</strain>
    </source>
</reference>
<gene>
    <name evidence="1" type="ORF">MM171B02771_0011</name>
</gene>
<name>A0A6M3X5P0_9ZZZZ</name>
<accession>A0A6M3X5P0</accession>
<dbReference type="AlphaFoldDB" id="A0A6M3X5P0"/>
<protein>
    <submittedName>
        <fullName evidence="1">Uncharacterized protein</fullName>
    </submittedName>
</protein>
<evidence type="ECO:0000313" key="1">
    <source>
        <dbReference type="EMBL" id="QJH93120.1"/>
    </source>
</evidence>
<organism evidence="1">
    <name type="scientific">viral metagenome</name>
    <dbReference type="NCBI Taxonomy" id="1070528"/>
    <lineage>
        <taxon>unclassified sequences</taxon>
        <taxon>metagenomes</taxon>
        <taxon>organismal metagenomes</taxon>
    </lineage>
</organism>
<dbReference type="EMBL" id="MT143947">
    <property type="protein sequence ID" value="QJH93120.1"/>
    <property type="molecule type" value="Genomic_DNA"/>
</dbReference>
<sequence length="137" mass="16234">MNMAYGNWGGRVYRNDKNMPNHEDQTPYKENEFEAGYEQAFMRDEKRNPHHAVLGEKRVRLCGYKDYPVIYLDGEIYPKIGSTFRFKEERLYELEIEGYKLKITPEENRINLELIEPDGTKWRGFSGYMIGAGHEED</sequence>
<proteinExistence type="predicted"/>